<evidence type="ECO:0000313" key="3">
    <source>
        <dbReference type="Proteomes" id="UP000722791"/>
    </source>
</evidence>
<organism evidence="2 3">
    <name type="scientific">Volvox reticuliferus</name>
    <dbReference type="NCBI Taxonomy" id="1737510"/>
    <lineage>
        <taxon>Eukaryota</taxon>
        <taxon>Viridiplantae</taxon>
        <taxon>Chlorophyta</taxon>
        <taxon>core chlorophytes</taxon>
        <taxon>Chlorophyceae</taxon>
        <taxon>CS clade</taxon>
        <taxon>Chlamydomonadales</taxon>
        <taxon>Volvocaceae</taxon>
        <taxon>Volvox</taxon>
    </lineage>
</organism>
<dbReference type="Proteomes" id="UP000722791">
    <property type="component" value="Unassembled WGS sequence"/>
</dbReference>
<feature type="non-terminal residue" evidence="2">
    <location>
        <position position="1"/>
    </location>
</feature>
<sequence length="325" mass="33671">LPPSPPRPPSPPSPPPPRPPSPPPVPPPLPPPSPPNPPPPSPAPPAPPAPSAPPSYDTKTVMFLGPAASSCPAAGTTAVAQLSNSSTALAAEVFSAGGVSNGTLAPTLVGSPVFLATLASSSSSSSSSFSASQPWVFNGLVNRSCALALNGSCGSCANVTYNVPAALLAQIKTSRVMAIDVKLWLTKWVNYGIDNADPMFGFQQAWDRYFKLNSDKWQMGRALFKAPAGDTTAQGLFSGIFVNRTQLEAALTLGTWHHVALSINETTCALYVDSALVSTPVTCNVSALVKYDAAATITVGGFQGYFADLRFSSAWRTTVKPVPLT</sequence>
<reference evidence="2" key="1">
    <citation type="journal article" date="2021" name="Proc. Natl. Acad. Sci. U.S.A.">
        <title>Three genomes in the algal genus Volvox reveal the fate of a haploid sex-determining region after a transition to homothallism.</title>
        <authorList>
            <person name="Yamamoto K."/>
            <person name="Hamaji T."/>
            <person name="Kawai-Toyooka H."/>
            <person name="Matsuzaki R."/>
            <person name="Takahashi F."/>
            <person name="Nishimura Y."/>
            <person name="Kawachi M."/>
            <person name="Noguchi H."/>
            <person name="Minakuchi Y."/>
            <person name="Umen J.G."/>
            <person name="Toyoda A."/>
            <person name="Nozaki H."/>
        </authorList>
    </citation>
    <scope>NUCLEOTIDE SEQUENCE</scope>
    <source>
        <strain evidence="2">NIES-3785</strain>
    </source>
</reference>
<protein>
    <recommendedName>
        <fullName evidence="4">LamG domain-containing protein</fullName>
    </recommendedName>
</protein>
<proteinExistence type="predicted"/>
<name>A0A8J4D258_9CHLO</name>
<gene>
    <name evidence="2" type="ORF">Vretimale_155</name>
</gene>
<dbReference type="SUPFAM" id="SSF49899">
    <property type="entry name" value="Concanavalin A-like lectins/glucanases"/>
    <property type="match status" value="1"/>
</dbReference>
<dbReference type="Gene3D" id="2.60.120.200">
    <property type="match status" value="1"/>
</dbReference>
<dbReference type="PRINTS" id="PR01217">
    <property type="entry name" value="PRICHEXTENSN"/>
</dbReference>
<evidence type="ECO:0000313" key="2">
    <source>
        <dbReference type="EMBL" id="GIL93922.1"/>
    </source>
</evidence>
<feature type="compositionally biased region" description="Pro residues" evidence="1">
    <location>
        <begin position="1"/>
        <end position="53"/>
    </location>
</feature>
<dbReference type="InterPro" id="IPR013320">
    <property type="entry name" value="ConA-like_dom_sf"/>
</dbReference>
<evidence type="ECO:0000256" key="1">
    <source>
        <dbReference type="SAM" id="MobiDB-lite"/>
    </source>
</evidence>
<dbReference type="EMBL" id="BNCQ01000001">
    <property type="protein sequence ID" value="GIL93922.1"/>
    <property type="molecule type" value="Genomic_DNA"/>
</dbReference>
<evidence type="ECO:0008006" key="4">
    <source>
        <dbReference type="Google" id="ProtNLM"/>
    </source>
</evidence>
<comment type="caution">
    <text evidence="2">The sequence shown here is derived from an EMBL/GenBank/DDBJ whole genome shotgun (WGS) entry which is preliminary data.</text>
</comment>
<dbReference type="AlphaFoldDB" id="A0A8J4D258"/>
<accession>A0A8J4D258</accession>
<feature type="region of interest" description="Disordered" evidence="1">
    <location>
        <begin position="1"/>
        <end position="58"/>
    </location>
</feature>